<accession>A0A7C8LJX8</accession>
<dbReference type="Gene3D" id="3.30.565.10">
    <property type="entry name" value="Histidine kinase-like ATPase, C-terminal domain"/>
    <property type="match status" value="1"/>
</dbReference>
<dbReference type="PANTHER" id="PTHR34220:SF7">
    <property type="entry name" value="SENSOR HISTIDINE KINASE YPDA"/>
    <property type="match status" value="1"/>
</dbReference>
<dbReference type="InterPro" id="IPR050640">
    <property type="entry name" value="Bact_2-comp_sensor_kinase"/>
</dbReference>
<evidence type="ECO:0000256" key="5">
    <source>
        <dbReference type="ARBA" id="ARBA00022553"/>
    </source>
</evidence>
<dbReference type="SUPFAM" id="SSF55781">
    <property type="entry name" value="GAF domain-like"/>
    <property type="match status" value="1"/>
</dbReference>
<evidence type="ECO:0000313" key="16">
    <source>
        <dbReference type="EMBL" id="KAE9637342.1"/>
    </source>
</evidence>
<feature type="transmembrane region" description="Helical" evidence="14">
    <location>
        <begin position="44"/>
        <end position="62"/>
    </location>
</feature>
<dbReference type="GO" id="GO:0000155">
    <property type="term" value="F:phosphorelay sensor kinase activity"/>
    <property type="evidence" value="ECO:0007669"/>
    <property type="project" value="InterPro"/>
</dbReference>
<dbReference type="RefSeq" id="WP_158739252.1">
    <property type="nucleotide sequence ID" value="NZ_WSLF01000001.1"/>
</dbReference>
<dbReference type="Proteomes" id="UP000483018">
    <property type="component" value="Unassembled WGS sequence"/>
</dbReference>
<keyword evidence="8" id="KW-0547">Nucleotide-binding</keyword>
<keyword evidence="11 14" id="KW-1133">Transmembrane helix</keyword>
<keyword evidence="4" id="KW-1003">Cell membrane</keyword>
<dbReference type="EC" id="2.7.13.3" evidence="3"/>
<dbReference type="Pfam" id="PF13492">
    <property type="entry name" value="GAF_3"/>
    <property type="match status" value="1"/>
</dbReference>
<name>A0A7C8LJX8_9FIRM</name>
<evidence type="ECO:0000259" key="15">
    <source>
        <dbReference type="PROSITE" id="PS50109"/>
    </source>
</evidence>
<keyword evidence="6" id="KW-0808">Transferase</keyword>
<dbReference type="OrthoDB" id="9809348at2"/>
<dbReference type="InterPro" id="IPR029016">
    <property type="entry name" value="GAF-like_dom_sf"/>
</dbReference>
<dbReference type="EMBL" id="WSLF01000001">
    <property type="protein sequence ID" value="KAE9637342.1"/>
    <property type="molecule type" value="Genomic_DNA"/>
</dbReference>
<feature type="domain" description="Histidine kinase" evidence="15">
    <location>
        <begin position="460"/>
        <end position="559"/>
    </location>
</feature>
<dbReference type="InterPro" id="IPR003594">
    <property type="entry name" value="HATPase_dom"/>
</dbReference>
<feature type="transmembrane region" description="Helical" evidence="14">
    <location>
        <begin position="171"/>
        <end position="191"/>
    </location>
</feature>
<reference evidence="16 17" key="1">
    <citation type="submission" date="2019-12" db="EMBL/GenBank/DDBJ databases">
        <title>Defluviitalea raffinosedens, isolated from a biogas fermenter, genome sequencing and characterization.</title>
        <authorList>
            <person name="Rettenmaier R."/>
            <person name="Schneider M."/>
            <person name="Neuhaus K."/>
            <person name="Liebl W."/>
            <person name="Zverlov V."/>
        </authorList>
    </citation>
    <scope>NUCLEOTIDE SEQUENCE [LARGE SCALE GENOMIC DNA]</scope>
    <source>
        <strain evidence="16 17">249c-K6</strain>
    </source>
</reference>
<dbReference type="InterPro" id="IPR010559">
    <property type="entry name" value="Sig_transdc_His_kin_internal"/>
</dbReference>
<keyword evidence="9" id="KW-0418">Kinase</keyword>
<sequence length="569" mass="63252">MLLILLEGLLNKLGIIVVFVFLLSKSNFFKRYVLKEKLSLYDKIFFSFVFGGLGILFTYWGIPVHGGIANSRSIVVVAAGMLGGTAVGTGAGLIAGIHRMFVRGGPLTSFACGISTIIGGLIGGRFKKYIEEKQDKWLYGILIGIIVETIQMVIILLISRPFDEAFYLVRLIFMPMTFINAMGIGIFVILIEQIYDEQEKAGALKAQLALNIANCTLPYLRKGLNEFSAQETAEIIYKMTGSAAVAITNTEKILAHVGLGDDHHKKGDNIRTNITKRVIEEGRFMVAQERDEIDCINKNCSLKSVIVVPLKEQEKTIGTLKLYKNRENSITSSDIELAKGLGHLFSTQLELSQIDYQKELLSQSEIKALQAQIQPHFLFNALNTIVSFCRTDPNQARELLLKLSYYLRSSFKNQEDFIPLEKEIQLVEAYLSIEQARFSERLKVEYDIEPNMNIAIPPLILQPIVENAVKHGLLPKSEGGTVKISAYSENKEAIIKIKDDGVGMSKDQVQCLLDTRCKKEGVGVSNVNNRLQSIYGHKLEIDSDLGHGTAVIIRIPLKGCKKVESDISG</sequence>
<feature type="transmembrane region" description="Helical" evidence="14">
    <location>
        <begin position="107"/>
        <end position="126"/>
    </location>
</feature>
<dbReference type="SMART" id="SM00065">
    <property type="entry name" value="GAF"/>
    <property type="match status" value="1"/>
</dbReference>
<evidence type="ECO:0000256" key="7">
    <source>
        <dbReference type="ARBA" id="ARBA00022692"/>
    </source>
</evidence>
<evidence type="ECO:0000256" key="4">
    <source>
        <dbReference type="ARBA" id="ARBA00022475"/>
    </source>
</evidence>
<evidence type="ECO:0000256" key="2">
    <source>
        <dbReference type="ARBA" id="ARBA00004651"/>
    </source>
</evidence>
<evidence type="ECO:0000256" key="10">
    <source>
        <dbReference type="ARBA" id="ARBA00022840"/>
    </source>
</evidence>
<evidence type="ECO:0000313" key="17">
    <source>
        <dbReference type="Proteomes" id="UP000483018"/>
    </source>
</evidence>
<keyword evidence="12" id="KW-0902">Two-component regulatory system</keyword>
<evidence type="ECO:0000256" key="9">
    <source>
        <dbReference type="ARBA" id="ARBA00022777"/>
    </source>
</evidence>
<comment type="catalytic activity">
    <reaction evidence="1">
        <text>ATP + protein L-histidine = ADP + protein N-phospho-L-histidine.</text>
        <dbReference type="EC" id="2.7.13.3"/>
    </reaction>
</comment>
<dbReference type="InterPro" id="IPR005467">
    <property type="entry name" value="His_kinase_dom"/>
</dbReference>
<dbReference type="PANTHER" id="PTHR34220">
    <property type="entry name" value="SENSOR HISTIDINE KINASE YPDA"/>
    <property type="match status" value="1"/>
</dbReference>
<evidence type="ECO:0000256" key="14">
    <source>
        <dbReference type="SAM" id="Phobius"/>
    </source>
</evidence>
<dbReference type="GO" id="GO:0005886">
    <property type="term" value="C:plasma membrane"/>
    <property type="evidence" value="ECO:0007669"/>
    <property type="project" value="UniProtKB-SubCell"/>
</dbReference>
<dbReference type="GO" id="GO:0071555">
    <property type="term" value="P:cell wall organization"/>
    <property type="evidence" value="ECO:0007669"/>
    <property type="project" value="InterPro"/>
</dbReference>
<feature type="transmembrane region" description="Helical" evidence="14">
    <location>
        <begin position="6"/>
        <end position="23"/>
    </location>
</feature>
<dbReference type="Gene3D" id="3.30.450.40">
    <property type="match status" value="1"/>
</dbReference>
<keyword evidence="17" id="KW-1185">Reference proteome</keyword>
<dbReference type="InterPro" id="IPR003018">
    <property type="entry name" value="GAF"/>
</dbReference>
<dbReference type="PROSITE" id="PS50109">
    <property type="entry name" value="HIS_KIN"/>
    <property type="match status" value="1"/>
</dbReference>
<dbReference type="InterPro" id="IPR011620">
    <property type="entry name" value="Sig_transdc_His_kinase_LytS_TM"/>
</dbReference>
<keyword evidence="13 14" id="KW-0472">Membrane</keyword>
<keyword evidence="5" id="KW-0597">Phosphoprotein</keyword>
<feature type="transmembrane region" description="Helical" evidence="14">
    <location>
        <begin position="74"/>
        <end position="95"/>
    </location>
</feature>
<comment type="caution">
    <text evidence="16">The sequence shown here is derived from an EMBL/GenBank/DDBJ whole genome shotgun (WGS) entry which is preliminary data.</text>
</comment>
<dbReference type="InterPro" id="IPR036890">
    <property type="entry name" value="HATPase_C_sf"/>
</dbReference>
<evidence type="ECO:0000256" key="13">
    <source>
        <dbReference type="ARBA" id="ARBA00023136"/>
    </source>
</evidence>
<evidence type="ECO:0000256" key="1">
    <source>
        <dbReference type="ARBA" id="ARBA00000085"/>
    </source>
</evidence>
<evidence type="ECO:0000256" key="11">
    <source>
        <dbReference type="ARBA" id="ARBA00022989"/>
    </source>
</evidence>
<evidence type="ECO:0000256" key="6">
    <source>
        <dbReference type="ARBA" id="ARBA00022679"/>
    </source>
</evidence>
<dbReference type="Pfam" id="PF07694">
    <property type="entry name" value="5TM-5TMR_LYT"/>
    <property type="match status" value="1"/>
</dbReference>
<dbReference type="SMART" id="SM00387">
    <property type="entry name" value="HATPase_c"/>
    <property type="match status" value="1"/>
</dbReference>
<proteinExistence type="predicted"/>
<dbReference type="Pfam" id="PF02518">
    <property type="entry name" value="HATPase_c"/>
    <property type="match status" value="1"/>
</dbReference>
<organism evidence="16 17">
    <name type="scientific">Defluviitalea raffinosedens</name>
    <dbReference type="NCBI Taxonomy" id="1450156"/>
    <lineage>
        <taxon>Bacteria</taxon>
        <taxon>Bacillati</taxon>
        <taxon>Bacillota</taxon>
        <taxon>Clostridia</taxon>
        <taxon>Lachnospirales</taxon>
        <taxon>Defluviitaleaceae</taxon>
        <taxon>Defluviitalea</taxon>
    </lineage>
</organism>
<dbReference type="Pfam" id="PF06580">
    <property type="entry name" value="His_kinase"/>
    <property type="match status" value="1"/>
</dbReference>
<dbReference type="SUPFAM" id="SSF55874">
    <property type="entry name" value="ATPase domain of HSP90 chaperone/DNA topoisomerase II/histidine kinase"/>
    <property type="match status" value="1"/>
</dbReference>
<keyword evidence="7 14" id="KW-0812">Transmembrane</keyword>
<evidence type="ECO:0000256" key="3">
    <source>
        <dbReference type="ARBA" id="ARBA00012438"/>
    </source>
</evidence>
<dbReference type="Gene3D" id="1.10.1760.20">
    <property type="match status" value="1"/>
</dbReference>
<protein>
    <recommendedName>
        <fullName evidence="3">histidine kinase</fullName>
        <ecNumber evidence="3">2.7.13.3</ecNumber>
    </recommendedName>
</protein>
<comment type="subcellular location">
    <subcellularLocation>
        <location evidence="2">Cell membrane</location>
        <topology evidence="2">Multi-pass membrane protein</topology>
    </subcellularLocation>
</comment>
<keyword evidence="10" id="KW-0067">ATP-binding</keyword>
<evidence type="ECO:0000256" key="12">
    <source>
        <dbReference type="ARBA" id="ARBA00023012"/>
    </source>
</evidence>
<feature type="transmembrane region" description="Helical" evidence="14">
    <location>
        <begin position="138"/>
        <end position="159"/>
    </location>
</feature>
<dbReference type="GO" id="GO:0005524">
    <property type="term" value="F:ATP binding"/>
    <property type="evidence" value="ECO:0007669"/>
    <property type="project" value="UniProtKB-KW"/>
</dbReference>
<gene>
    <name evidence="16" type="ORF">GND95_02610</name>
</gene>
<dbReference type="AlphaFoldDB" id="A0A7C8LJX8"/>
<evidence type="ECO:0000256" key="8">
    <source>
        <dbReference type="ARBA" id="ARBA00022741"/>
    </source>
</evidence>